<dbReference type="RefSeq" id="WP_317521670.1">
    <property type="nucleotide sequence ID" value="NZ_JASGOQ010000003.1"/>
</dbReference>
<accession>A0AAE4Q2B8</accession>
<dbReference type="AlphaFoldDB" id="A0AAE4Q2B8"/>
<protein>
    <submittedName>
        <fullName evidence="1">Uncharacterized protein</fullName>
    </submittedName>
</protein>
<evidence type="ECO:0000313" key="2">
    <source>
        <dbReference type="Proteomes" id="UP001187859"/>
    </source>
</evidence>
<comment type="caution">
    <text evidence="1">The sequence shown here is derived from an EMBL/GenBank/DDBJ whole genome shotgun (WGS) entry which is preliminary data.</text>
</comment>
<proteinExistence type="predicted"/>
<dbReference type="EMBL" id="JASGOQ010000003">
    <property type="protein sequence ID" value="MDV5393151.1"/>
    <property type="molecule type" value="Genomic_DNA"/>
</dbReference>
<reference evidence="1" key="1">
    <citation type="submission" date="2023-05" db="EMBL/GenBank/DDBJ databases">
        <title>Colonisation of extended spectrum b-lactamase- and carbapenemase-producing bacteria on hospital surfaces from low- and middle-income countries.</title>
        <authorList>
            <person name="Nieto-Rosado M."/>
            <person name="Sands K."/>
            <person name="Iregbu K."/>
            <person name="Zahra R."/>
            <person name="Mazarati J.B."/>
            <person name="Mehtar S."/>
            <person name="Barnards-Group B."/>
            <person name="Walsh T.R."/>
        </authorList>
    </citation>
    <scope>NUCLEOTIDE SEQUENCE</scope>
    <source>
        <strain evidence="1">PP-E493</strain>
    </source>
</reference>
<dbReference type="Proteomes" id="UP001187859">
    <property type="component" value="Unassembled WGS sequence"/>
</dbReference>
<name>A0AAE4Q2B8_9GAMM</name>
<gene>
    <name evidence="1" type="ORF">QM089_23465</name>
</gene>
<evidence type="ECO:0000313" key="1">
    <source>
        <dbReference type="EMBL" id="MDV5393151.1"/>
    </source>
</evidence>
<organism evidence="1 2">
    <name type="scientific">Shewanella xiamenensis</name>
    <dbReference type="NCBI Taxonomy" id="332186"/>
    <lineage>
        <taxon>Bacteria</taxon>
        <taxon>Pseudomonadati</taxon>
        <taxon>Pseudomonadota</taxon>
        <taxon>Gammaproteobacteria</taxon>
        <taxon>Alteromonadales</taxon>
        <taxon>Shewanellaceae</taxon>
        <taxon>Shewanella</taxon>
    </lineage>
</organism>
<sequence length="110" mass="12435">MFMRAALHENKTDLDALVSKAENDPEIAAKIHQLAALKRMENVHNLYKSGQAMTSLPADEQQAYVIMLDFMQKTSTESGEVDQFNEFLNMVKTIHFKGNSILGSYLRQVS</sequence>